<comment type="caution">
    <text evidence="15">The sequence shown here is derived from an EMBL/GenBank/DDBJ whole genome shotgun (WGS) entry which is preliminary data.</text>
</comment>
<dbReference type="InterPro" id="IPR013088">
    <property type="entry name" value="Znf_NHR/GATA"/>
</dbReference>
<keyword evidence="8 12" id="KW-0238">DNA-binding</keyword>
<evidence type="ECO:0000256" key="8">
    <source>
        <dbReference type="ARBA" id="ARBA00023125"/>
    </source>
</evidence>
<gene>
    <name evidence="15" type="ORF">P4O66_014445</name>
</gene>
<evidence type="ECO:0008006" key="17">
    <source>
        <dbReference type="Google" id="ProtNLM"/>
    </source>
</evidence>
<dbReference type="PROSITE" id="PS00031">
    <property type="entry name" value="NUCLEAR_REC_DBD_1"/>
    <property type="match status" value="1"/>
</dbReference>
<dbReference type="Pfam" id="PF00104">
    <property type="entry name" value="Hormone_recep"/>
    <property type="match status" value="1"/>
</dbReference>
<dbReference type="InterPro" id="IPR035500">
    <property type="entry name" value="NHR-like_dom_sf"/>
</dbReference>
<dbReference type="Gene3D" id="1.10.565.10">
    <property type="entry name" value="Retinoid X Receptor"/>
    <property type="match status" value="1"/>
</dbReference>
<dbReference type="GO" id="GO:0003700">
    <property type="term" value="F:DNA-binding transcription factor activity"/>
    <property type="evidence" value="ECO:0007669"/>
    <property type="project" value="InterPro"/>
</dbReference>
<dbReference type="Pfam" id="PF05071">
    <property type="entry name" value="NDUFA12"/>
    <property type="match status" value="1"/>
</dbReference>
<evidence type="ECO:0000256" key="7">
    <source>
        <dbReference type="ARBA" id="ARBA00023015"/>
    </source>
</evidence>
<evidence type="ECO:0000256" key="5">
    <source>
        <dbReference type="ARBA" id="ARBA00022771"/>
    </source>
</evidence>
<evidence type="ECO:0000256" key="6">
    <source>
        <dbReference type="ARBA" id="ARBA00022833"/>
    </source>
</evidence>
<keyword evidence="11 12" id="KW-0539">Nucleus</keyword>
<dbReference type="SMART" id="SM00430">
    <property type="entry name" value="HOLI"/>
    <property type="match status" value="1"/>
</dbReference>
<dbReference type="Gene3D" id="3.30.50.10">
    <property type="entry name" value="Erythroid Transcription Factor GATA-1, subunit A"/>
    <property type="match status" value="1"/>
</dbReference>
<evidence type="ECO:0000256" key="12">
    <source>
        <dbReference type="RuleBase" id="RU004334"/>
    </source>
</evidence>
<dbReference type="GO" id="GO:0008270">
    <property type="term" value="F:zinc ion binding"/>
    <property type="evidence" value="ECO:0007669"/>
    <property type="project" value="UniProtKB-KW"/>
</dbReference>
<organism evidence="15 16">
    <name type="scientific">Electrophorus voltai</name>
    <dbReference type="NCBI Taxonomy" id="2609070"/>
    <lineage>
        <taxon>Eukaryota</taxon>
        <taxon>Metazoa</taxon>
        <taxon>Chordata</taxon>
        <taxon>Craniata</taxon>
        <taxon>Vertebrata</taxon>
        <taxon>Euteleostomi</taxon>
        <taxon>Actinopterygii</taxon>
        <taxon>Neopterygii</taxon>
        <taxon>Teleostei</taxon>
        <taxon>Ostariophysi</taxon>
        <taxon>Gymnotiformes</taxon>
        <taxon>Gymnotoidei</taxon>
        <taxon>Gymnotidae</taxon>
        <taxon>Electrophorus</taxon>
    </lineage>
</organism>
<dbReference type="GO" id="GO:0043565">
    <property type="term" value="F:sequence-specific DNA binding"/>
    <property type="evidence" value="ECO:0007669"/>
    <property type="project" value="InterPro"/>
</dbReference>
<dbReference type="PANTHER" id="PTHR24083">
    <property type="entry name" value="NUCLEAR HORMONE RECEPTOR"/>
    <property type="match status" value="1"/>
</dbReference>
<dbReference type="SUPFAM" id="SSF48508">
    <property type="entry name" value="Nuclear receptor ligand-binding domain"/>
    <property type="match status" value="1"/>
</dbReference>
<evidence type="ECO:0000256" key="1">
    <source>
        <dbReference type="ARBA" id="ARBA00004123"/>
    </source>
</evidence>
<evidence type="ECO:0000256" key="2">
    <source>
        <dbReference type="ARBA" id="ARBA00006421"/>
    </source>
</evidence>
<evidence type="ECO:0000259" key="14">
    <source>
        <dbReference type="PROSITE" id="PS51843"/>
    </source>
</evidence>
<dbReference type="PROSITE" id="PS51030">
    <property type="entry name" value="NUCLEAR_REC_DBD_2"/>
    <property type="match status" value="1"/>
</dbReference>
<keyword evidence="16" id="KW-1185">Reference proteome</keyword>
<comment type="subcellular location">
    <subcellularLocation>
        <location evidence="1 12">Nucleus</location>
    </subcellularLocation>
</comment>
<dbReference type="PROSITE" id="PS51843">
    <property type="entry name" value="NR_LBD"/>
    <property type="match status" value="1"/>
</dbReference>
<dbReference type="InterPro" id="IPR001628">
    <property type="entry name" value="Znf_hrmn_rcpt"/>
</dbReference>
<dbReference type="SMART" id="SM00399">
    <property type="entry name" value="ZnF_C4"/>
    <property type="match status" value="1"/>
</dbReference>
<comment type="similarity">
    <text evidence="3">Belongs to the complex I NDUFA12 subunit family.</text>
</comment>
<dbReference type="InterPro" id="IPR050274">
    <property type="entry name" value="Nuclear_hormone_rcpt_NR2"/>
</dbReference>
<dbReference type="CDD" id="cd06967">
    <property type="entry name" value="NR_DBD_TR2_like"/>
    <property type="match status" value="1"/>
</dbReference>
<dbReference type="InterPro" id="IPR001723">
    <property type="entry name" value="Nuclear_hrmn_rcpt"/>
</dbReference>
<keyword evidence="4 12" id="KW-0479">Metal-binding</keyword>
<evidence type="ECO:0000256" key="10">
    <source>
        <dbReference type="ARBA" id="ARBA00023170"/>
    </source>
</evidence>
<evidence type="ECO:0000256" key="9">
    <source>
        <dbReference type="ARBA" id="ARBA00023163"/>
    </source>
</evidence>
<evidence type="ECO:0000256" key="4">
    <source>
        <dbReference type="ARBA" id="ARBA00022723"/>
    </source>
</evidence>
<name>A0AAD8Z188_9TELE</name>
<dbReference type="GO" id="GO:0005634">
    <property type="term" value="C:nucleus"/>
    <property type="evidence" value="ECO:0007669"/>
    <property type="project" value="UniProtKB-SubCell"/>
</dbReference>
<dbReference type="PRINTS" id="PR00047">
    <property type="entry name" value="STROIDFINGER"/>
</dbReference>
<dbReference type="Proteomes" id="UP001239994">
    <property type="component" value="Unassembled WGS sequence"/>
</dbReference>
<dbReference type="PRINTS" id="PR00398">
    <property type="entry name" value="STRDHORMONER"/>
</dbReference>
<reference evidence="15" key="1">
    <citation type="submission" date="2023-03" db="EMBL/GenBank/DDBJ databases">
        <title>Electrophorus voltai genome.</title>
        <authorList>
            <person name="Bian C."/>
        </authorList>
    </citation>
    <scope>NUCLEOTIDE SEQUENCE</scope>
    <source>
        <strain evidence="15">CB-2022</strain>
        <tissue evidence="15">Muscle</tissue>
    </source>
</reference>
<dbReference type="FunFam" id="1.10.565.10:FF:000041">
    <property type="entry name" value="Nuclear hormone receptor HR78"/>
    <property type="match status" value="1"/>
</dbReference>
<feature type="domain" description="Nuclear receptor" evidence="13">
    <location>
        <begin position="116"/>
        <end position="191"/>
    </location>
</feature>
<dbReference type="InterPro" id="IPR007763">
    <property type="entry name" value="NDUFA12"/>
</dbReference>
<proteinExistence type="inferred from homology"/>
<sequence>QRGIVTMAGESPRIQLVSADGGLQIVTDQQLGQKVQIVTAYDQAGAGKQQFILANVDYPNQDKLLVKHETSPGKVILTSADGSAVNQLLFTSPELAGQQIQFVTESTEQGSVKPVVEYCVVCGDKASGRHYGAVSCEGCKGFFKRSIRKNLVYTCRGSGECVINKHHRNRCQYCRLQRCMALGMKQDSVQCERKPVEVSREKPVNCAPSIEKIYIRKNLCSPLAAMPTFVSDKETARSASLLDSKMLLNIQQSLSKLDNTILIPSSPDQNDSCQGDLSTLANVVTSLAHITKSREVTDSNADLSGMETMSNEDGSMTDVQPDEQNSNEITRAFDTLAKVLQPEASGEPVEEGISVGTEEQSAALLELEGPLLSEIHVPFKLMMPLPVPEFLNLNYICESASRLLFLSMHWARSIPAFQALGPENGITLIKACWNELFALGMAQCAQVMNVETILTAIVSHLQSSLEEEKLSAERVKQVMEHIWRMQEFCNSMSRVNPDAYEYAYLKATVLFSPGTEEVHLKKMKVRGQKEEAVLNYFAGVDSTLQIERFQEKAYMELQDYVSRAYPEDTYRLSKLLLRLPALRLMSAAVTEELFFAGLIGNVQIDSIIPYILKMDSTDYNSQSCPFAMAEYVNVLRRAVSQITGHGGVRGLFLQFFRVNDMKTGALVGIDKYGNKYYEDNRYFFGRHRWVIYTTEMNGKRTLWDVDGSMVPPEWHRWLHCMTDDPPTTHPPEPKKFLAKVHQINVSGTKDCYVPYSTTPKKIHEWVPKVGQ</sequence>
<accession>A0AAD8Z188</accession>
<evidence type="ECO:0000313" key="15">
    <source>
        <dbReference type="EMBL" id="KAK1790566.1"/>
    </source>
</evidence>
<keyword evidence="6 12" id="KW-0862">Zinc</keyword>
<dbReference type="InterPro" id="IPR000536">
    <property type="entry name" value="Nucl_hrmn_rcpt_lig-bd"/>
</dbReference>
<feature type="domain" description="NR LBD" evidence="14">
    <location>
        <begin position="356"/>
        <end position="615"/>
    </location>
</feature>
<evidence type="ECO:0000313" key="16">
    <source>
        <dbReference type="Proteomes" id="UP001239994"/>
    </source>
</evidence>
<evidence type="ECO:0000259" key="13">
    <source>
        <dbReference type="PROSITE" id="PS51030"/>
    </source>
</evidence>
<dbReference type="InterPro" id="IPR048246">
    <property type="entry name" value="NR2C1/2-like_LBD"/>
</dbReference>
<dbReference type="Pfam" id="PF00105">
    <property type="entry name" value="zf-C4"/>
    <property type="match status" value="1"/>
</dbReference>
<dbReference type="FunFam" id="3.30.50.10:FF:000015">
    <property type="entry name" value="Nuclear receptor subfamily 2, group C, member 1"/>
    <property type="match status" value="1"/>
</dbReference>
<dbReference type="GO" id="GO:0045271">
    <property type="term" value="C:respiratory chain complex I"/>
    <property type="evidence" value="ECO:0007669"/>
    <property type="project" value="InterPro"/>
</dbReference>
<dbReference type="EMBL" id="JAROKS010000021">
    <property type="protein sequence ID" value="KAK1790566.1"/>
    <property type="molecule type" value="Genomic_DNA"/>
</dbReference>
<keyword evidence="7 12" id="KW-0805">Transcription regulation</keyword>
<dbReference type="SUPFAM" id="SSF57716">
    <property type="entry name" value="Glucocorticoid receptor-like (DNA-binding domain)"/>
    <property type="match status" value="1"/>
</dbReference>
<dbReference type="InterPro" id="IPR048245">
    <property type="entry name" value="NR2C1/2-like_DBD"/>
</dbReference>
<dbReference type="CDD" id="cd06952">
    <property type="entry name" value="NR_LBD_TR2_like"/>
    <property type="match status" value="1"/>
</dbReference>
<keyword evidence="10 12" id="KW-0675">Receptor</keyword>
<keyword evidence="5 12" id="KW-0863">Zinc-finger</keyword>
<keyword evidence="9 12" id="KW-0804">Transcription</keyword>
<evidence type="ECO:0000256" key="3">
    <source>
        <dbReference type="ARBA" id="ARBA00007355"/>
    </source>
</evidence>
<protein>
    <recommendedName>
        <fullName evidence="17">Nuclear receptor subfamily 2 group C member 1</fullName>
    </recommendedName>
</protein>
<feature type="non-terminal residue" evidence="15">
    <location>
        <position position="1"/>
    </location>
</feature>
<comment type="similarity">
    <text evidence="2">Belongs to the nuclear hormone receptor family. NR2 subfamily.</text>
</comment>
<evidence type="ECO:0000256" key="11">
    <source>
        <dbReference type="ARBA" id="ARBA00023242"/>
    </source>
</evidence>
<dbReference type="AlphaFoldDB" id="A0AAD8Z188"/>